<reference evidence="7 8" key="1">
    <citation type="journal article" date="2015" name="Nature">
        <title>rRNA introns, odd ribosomes, and small enigmatic genomes across a large radiation of phyla.</title>
        <authorList>
            <person name="Brown C.T."/>
            <person name="Hug L.A."/>
            <person name="Thomas B.C."/>
            <person name="Sharon I."/>
            <person name="Castelle C.J."/>
            <person name="Singh A."/>
            <person name="Wilkins M.J."/>
            <person name="Williams K.H."/>
            <person name="Banfield J.F."/>
        </authorList>
    </citation>
    <scope>NUCLEOTIDE SEQUENCE [LARGE SCALE GENOMIC DNA]</scope>
</reference>
<protein>
    <submittedName>
        <fullName evidence="7">Ribonuclease J 1</fullName>
    </submittedName>
</protein>
<sequence length="655" mass="73662">MIKKTRLSFSSISIEPARNATQREAGKDKKPTHNPTQGDFGTENRLHTKPAHRPADKKRTSKSSTYQYAKKGHGQGRGSNSYGNQAKAPVADKIPVIEKGVIRIIPLGGVEEVGRNMILIESENDIVVLDIGFHFIDEEEAMGADFTLPNFKYLEERKEKIRAVAITHGHLDHIGGIPFIMERIGNPPIYAQFLTTLMIKKRQEEFMGNKPLDLRVVDEDTKVRFKELSLGFFPVFHSIPDSMGVIVGTPYGNIIVSGDMKLEHEKGKPTAKEEKKWGALGKEKNLLLIADSTNAEVPGFSIEEKEVQKNIEEIIRVTKGRLIIGTFASQFDRMIKIVEICERYNKKIVIEGRSMKNNIEIAKLAGILKPKDDTFINAQDIDNYPPDRIVVIATGAQGEEYAALMRMATNKHKYIRLNSRDTIMFSSSVIPGNEVSIQKLKDNLYRHDLKLIHYGIAEIHSGGHARQEDLVWINKTVAPKFFIPGYGNHSMLRIHAQIINERNNFPKENIVVPDNGMIIEIIDKGNKITVRKEKAPSTMMVVDGLAIGDVQSIVIRDRVMLAQDGMFVIIALVDQNGKLKKSPDLISRGFVYLKENQELLRQVRIIIKKSVEEATAKMNPIDFDFIKSTLGESVSKFLYQKTAKRPLVIPVVLSV</sequence>
<dbReference type="Pfam" id="PF22505">
    <property type="entry name" value="RNase_J_b_CASP"/>
    <property type="match status" value="1"/>
</dbReference>
<keyword evidence="2" id="KW-0540">Nuclease</keyword>
<dbReference type="GO" id="GO:0004527">
    <property type="term" value="F:exonuclease activity"/>
    <property type="evidence" value="ECO:0007669"/>
    <property type="project" value="UniProtKB-KW"/>
</dbReference>
<keyword evidence="1" id="KW-0963">Cytoplasm</keyword>
<organism evidence="7 8">
    <name type="scientific">Candidatus Nomurabacteria bacterium GW2011_GWD2_39_12</name>
    <dbReference type="NCBI Taxonomy" id="1618759"/>
    <lineage>
        <taxon>Bacteria</taxon>
        <taxon>Candidatus Nomuraibacteriota</taxon>
    </lineage>
</organism>
<proteinExistence type="predicted"/>
<feature type="region of interest" description="Disordered" evidence="5">
    <location>
        <begin position="1"/>
        <end position="86"/>
    </location>
</feature>
<accession>A0A837HS10</accession>
<evidence type="ECO:0000256" key="4">
    <source>
        <dbReference type="ARBA" id="ARBA00022884"/>
    </source>
</evidence>
<name>A0A837HS10_9BACT</name>
<dbReference type="Pfam" id="PF00753">
    <property type="entry name" value="Lactamase_B"/>
    <property type="match status" value="1"/>
</dbReference>
<dbReference type="InterPro" id="IPR001279">
    <property type="entry name" value="Metallo-B-lactamas"/>
</dbReference>
<dbReference type="InterPro" id="IPR055132">
    <property type="entry name" value="RNase_J_b_CASP"/>
</dbReference>
<dbReference type="Proteomes" id="UP000033998">
    <property type="component" value="Unassembled WGS sequence"/>
</dbReference>
<dbReference type="CDD" id="cd07714">
    <property type="entry name" value="RNaseJ_MBL-fold"/>
    <property type="match status" value="1"/>
</dbReference>
<evidence type="ECO:0000256" key="5">
    <source>
        <dbReference type="SAM" id="MobiDB-lite"/>
    </source>
</evidence>
<feature type="domain" description="Metallo-beta-lactamase" evidence="6">
    <location>
        <begin position="114"/>
        <end position="311"/>
    </location>
</feature>
<dbReference type="Pfam" id="PF17770">
    <property type="entry name" value="RNase_J_C"/>
    <property type="match status" value="1"/>
</dbReference>
<dbReference type="Gene3D" id="3.10.20.580">
    <property type="match status" value="1"/>
</dbReference>
<dbReference type="Gene3D" id="3.60.15.10">
    <property type="entry name" value="Ribonuclease Z/Hydroxyacylglutathione hydrolase-like"/>
    <property type="match status" value="1"/>
</dbReference>
<dbReference type="GO" id="GO:0046872">
    <property type="term" value="F:metal ion binding"/>
    <property type="evidence" value="ECO:0007669"/>
    <property type="project" value="InterPro"/>
</dbReference>
<dbReference type="EMBL" id="LBWE01000009">
    <property type="protein sequence ID" value="KKR01239.1"/>
    <property type="molecule type" value="Genomic_DNA"/>
</dbReference>
<gene>
    <name evidence="7" type="ORF">UT27_C0009G0013</name>
</gene>
<dbReference type="GO" id="GO:0003723">
    <property type="term" value="F:RNA binding"/>
    <property type="evidence" value="ECO:0007669"/>
    <property type="project" value="UniProtKB-KW"/>
</dbReference>
<evidence type="ECO:0000313" key="7">
    <source>
        <dbReference type="EMBL" id="KKR01239.1"/>
    </source>
</evidence>
<keyword evidence="3" id="KW-0269">Exonuclease</keyword>
<evidence type="ECO:0000256" key="3">
    <source>
        <dbReference type="ARBA" id="ARBA00022839"/>
    </source>
</evidence>
<dbReference type="PANTHER" id="PTHR43694">
    <property type="entry name" value="RIBONUCLEASE J"/>
    <property type="match status" value="1"/>
</dbReference>
<dbReference type="NCBIfam" id="TIGR00649">
    <property type="entry name" value="MG423"/>
    <property type="match status" value="1"/>
</dbReference>
<dbReference type="PANTHER" id="PTHR43694:SF1">
    <property type="entry name" value="RIBONUCLEASE J"/>
    <property type="match status" value="1"/>
</dbReference>
<comment type="caution">
    <text evidence="7">The sequence shown here is derived from an EMBL/GenBank/DDBJ whole genome shotgun (WGS) entry which is preliminary data.</text>
</comment>
<dbReference type="InterPro" id="IPR042173">
    <property type="entry name" value="RNase_J_2"/>
</dbReference>
<dbReference type="InterPro" id="IPR036866">
    <property type="entry name" value="RibonucZ/Hydroxyglut_hydro"/>
</dbReference>
<evidence type="ECO:0000256" key="2">
    <source>
        <dbReference type="ARBA" id="ARBA00022722"/>
    </source>
</evidence>
<evidence type="ECO:0000256" key="1">
    <source>
        <dbReference type="ARBA" id="ARBA00022490"/>
    </source>
</evidence>
<evidence type="ECO:0000313" key="8">
    <source>
        <dbReference type="Proteomes" id="UP000033998"/>
    </source>
</evidence>
<dbReference type="AlphaFoldDB" id="A0A837HS10"/>
<dbReference type="InterPro" id="IPR004613">
    <property type="entry name" value="RNase_J"/>
</dbReference>
<keyword evidence="3" id="KW-0378">Hydrolase</keyword>
<dbReference type="Gene3D" id="3.40.50.10710">
    <property type="entry name" value="Metallo-hydrolase/oxidoreductase"/>
    <property type="match status" value="1"/>
</dbReference>
<dbReference type="InterPro" id="IPR041636">
    <property type="entry name" value="RNase_J_C"/>
</dbReference>
<evidence type="ECO:0000259" key="6">
    <source>
        <dbReference type="SMART" id="SM00849"/>
    </source>
</evidence>
<keyword evidence="4" id="KW-0694">RNA-binding</keyword>
<dbReference type="SUPFAM" id="SSF56281">
    <property type="entry name" value="Metallo-hydrolase/oxidoreductase"/>
    <property type="match status" value="1"/>
</dbReference>
<dbReference type="SMART" id="SM00849">
    <property type="entry name" value="Lactamase_B"/>
    <property type="match status" value="1"/>
</dbReference>